<evidence type="ECO:0000313" key="2">
    <source>
        <dbReference type="Proteomes" id="UP001157502"/>
    </source>
</evidence>
<proteinExistence type="predicted"/>
<organism evidence="1 2">
    <name type="scientific">Dallia pectoralis</name>
    <name type="common">Alaska blackfish</name>
    <dbReference type="NCBI Taxonomy" id="75939"/>
    <lineage>
        <taxon>Eukaryota</taxon>
        <taxon>Metazoa</taxon>
        <taxon>Chordata</taxon>
        <taxon>Craniata</taxon>
        <taxon>Vertebrata</taxon>
        <taxon>Euteleostomi</taxon>
        <taxon>Actinopterygii</taxon>
        <taxon>Neopterygii</taxon>
        <taxon>Teleostei</taxon>
        <taxon>Protacanthopterygii</taxon>
        <taxon>Esociformes</taxon>
        <taxon>Umbridae</taxon>
        <taxon>Dallia</taxon>
    </lineage>
</organism>
<accession>A0ACC2F746</accession>
<evidence type="ECO:0000313" key="1">
    <source>
        <dbReference type="EMBL" id="KAJ7987162.1"/>
    </source>
</evidence>
<keyword evidence="2" id="KW-1185">Reference proteome</keyword>
<sequence length="775" mass="86471">MHAFALGRDDNMEEAMSRLQKLTQDQLRQEIIGAGIKCGPVTTTTRATFERKLARALLEKLGGDEALTDGGSSSNAESNGPLTDEAEPKRDLPLPEEGKETEIPDQPDPLVYYGVWPNREESGVADGKVHVYVDQKKALRAMTTMKGSRFKAFSTREEAESFSKGSIVPASPTPVRSDGMLVPVVHTGEDSPVNSERANEFRSPRTQDLTAKLRKAVEGGDREAFSQLVWANPRYLVGSGDNPTIVHEGCHYNVLHVAAKENQSGMAQLLLDTLERPEFMRLMYPEDQEPMLRQRIRYLVDLYINTPDKASNETPLHFACKFGHPDVVNVLCSHPATDKHRQNKYNQTPSSVICERKNKSPDIKRKIKEYLEERYYVPLLRDTDKSYQPVIGLPWSPSPLELDFPLLGSGVVGSPIDPVMSVSAYVGPLSQSKADEFHRLWKTLPRDRAEYFRYILKSDPDRGAERVGREIAHDMGHPWLEYWDFLGTFIDLSTEEGLRRLEEYLNEKSQAGYGRPGGSIKTEEQNQSRVLTDNIVTDRQPPYENKSPVCNLLPEFEKANLKCDYGHVEDPENCESVEGGLDPSASGTECPSQGNSGFWGTWGWSHSRRQVEELSTSSSDEYLTADEGSDSEGPGDRGYGRRDRRTSGSSSSGSSCTSYKSTGDISGDTIVTTDTPQRPSPELFIDAEFPTKSDSEVFAALDNVEIDPEAHPFINRWMNTILAYPSAERLSWPSPIRRESPTGTPSSTPSPRCDTPVRSSCTENILCRTLFRSPN</sequence>
<reference evidence="1" key="1">
    <citation type="submission" date="2021-05" db="EMBL/GenBank/DDBJ databases">
        <authorList>
            <person name="Pan Q."/>
            <person name="Jouanno E."/>
            <person name="Zahm M."/>
            <person name="Klopp C."/>
            <person name="Cabau C."/>
            <person name="Louis A."/>
            <person name="Berthelot C."/>
            <person name="Parey E."/>
            <person name="Roest Crollius H."/>
            <person name="Montfort J."/>
            <person name="Robinson-Rechavi M."/>
            <person name="Bouchez O."/>
            <person name="Lampietro C."/>
            <person name="Lopez Roques C."/>
            <person name="Donnadieu C."/>
            <person name="Postlethwait J."/>
            <person name="Bobe J."/>
            <person name="Dillon D."/>
            <person name="Chandos A."/>
            <person name="von Hippel F."/>
            <person name="Guiguen Y."/>
        </authorList>
    </citation>
    <scope>NUCLEOTIDE SEQUENCE</scope>
    <source>
        <strain evidence="1">YG-Jan2019</strain>
    </source>
</reference>
<protein>
    <submittedName>
        <fullName evidence="1">Uncharacterized protein</fullName>
    </submittedName>
</protein>
<dbReference type="EMBL" id="CM055760">
    <property type="protein sequence ID" value="KAJ7987162.1"/>
    <property type="molecule type" value="Genomic_DNA"/>
</dbReference>
<name>A0ACC2F746_DALPE</name>
<comment type="caution">
    <text evidence="1">The sequence shown here is derived from an EMBL/GenBank/DDBJ whole genome shotgun (WGS) entry which is preliminary data.</text>
</comment>
<dbReference type="Proteomes" id="UP001157502">
    <property type="component" value="Chromosome 33"/>
</dbReference>
<gene>
    <name evidence="1" type="ORF">DPEC_G00335890</name>
</gene>